<organism evidence="3 4">
    <name type="scientific">Bradyrhizobium erythrophlei</name>
    <dbReference type="NCBI Taxonomy" id="1437360"/>
    <lineage>
        <taxon>Bacteria</taxon>
        <taxon>Pseudomonadati</taxon>
        <taxon>Pseudomonadota</taxon>
        <taxon>Alphaproteobacteria</taxon>
        <taxon>Hyphomicrobiales</taxon>
        <taxon>Nitrobacteraceae</taxon>
        <taxon>Bradyrhizobium</taxon>
    </lineage>
</organism>
<accession>A0A1M5UR59</accession>
<feature type="region of interest" description="Disordered" evidence="1">
    <location>
        <begin position="40"/>
        <end position="70"/>
    </location>
</feature>
<keyword evidence="2" id="KW-0732">Signal</keyword>
<feature type="signal peptide" evidence="2">
    <location>
        <begin position="1"/>
        <end position="28"/>
    </location>
</feature>
<dbReference type="EMBL" id="LT670818">
    <property type="protein sequence ID" value="SHH65416.1"/>
    <property type="molecule type" value="Genomic_DNA"/>
</dbReference>
<name>A0A1M5UR59_9BRAD</name>
<feature type="chain" id="PRO_5012951647" evidence="2">
    <location>
        <begin position="29"/>
        <end position="233"/>
    </location>
</feature>
<dbReference type="RefSeq" id="WP_079572029.1">
    <property type="nucleotide sequence ID" value="NZ_LT670818.1"/>
</dbReference>
<evidence type="ECO:0000313" key="4">
    <source>
        <dbReference type="Proteomes" id="UP000190675"/>
    </source>
</evidence>
<dbReference type="AlphaFoldDB" id="A0A1M5UR59"/>
<sequence length="233" mass="23780">MLRWLKILGLTLLSAGALTAGPMPQAWAATSATLDILPDDTAGRGPDTVDLGSVKPISGPSREGAGPLPSGNPLWAIPLSVLTATQERPIFSASRRPAPRAVVAPPVDQASVPPPQKAAAPERPSLALIGAVVGEGDAIAVFLDQTNQKIVRLHLGESHAGWELSAVAPREATFKKAERTEILSLKRQDGPAGVAGAVAAPGLVVPAAAGGNTSYAPFVVPRSTPKNGESDGL</sequence>
<reference evidence="3 4" key="1">
    <citation type="submission" date="2016-11" db="EMBL/GenBank/DDBJ databases">
        <authorList>
            <person name="Jaros S."/>
            <person name="Januszkiewicz K."/>
            <person name="Wedrychowicz H."/>
        </authorList>
    </citation>
    <scope>NUCLEOTIDE SEQUENCE [LARGE SCALE GENOMIC DNA]</scope>
    <source>
        <strain evidence="3 4">GAS242</strain>
    </source>
</reference>
<evidence type="ECO:0000256" key="2">
    <source>
        <dbReference type="SAM" id="SignalP"/>
    </source>
</evidence>
<proteinExistence type="predicted"/>
<evidence type="ECO:0000256" key="1">
    <source>
        <dbReference type="SAM" id="MobiDB-lite"/>
    </source>
</evidence>
<gene>
    <name evidence="3" type="ORF">SAMN05444169_8595</name>
</gene>
<protein>
    <submittedName>
        <fullName evidence="3">General secretion pathway protein N</fullName>
    </submittedName>
</protein>
<dbReference type="Proteomes" id="UP000190675">
    <property type="component" value="Chromosome I"/>
</dbReference>
<evidence type="ECO:0000313" key="3">
    <source>
        <dbReference type="EMBL" id="SHH65416.1"/>
    </source>
</evidence>